<evidence type="ECO:0000256" key="1">
    <source>
        <dbReference type="ARBA" id="ARBA00009437"/>
    </source>
</evidence>
<dbReference type="Gene3D" id="3.40.190.10">
    <property type="entry name" value="Periplasmic binding protein-like II"/>
    <property type="match status" value="2"/>
</dbReference>
<dbReference type="Pfam" id="PF03466">
    <property type="entry name" value="LysR_substrate"/>
    <property type="match status" value="1"/>
</dbReference>
<dbReference type="GO" id="GO:0003677">
    <property type="term" value="F:DNA binding"/>
    <property type="evidence" value="ECO:0007669"/>
    <property type="project" value="UniProtKB-KW"/>
</dbReference>
<organism evidence="6 7">
    <name type="scientific">Actinomadura madurae</name>
    <dbReference type="NCBI Taxonomy" id="1993"/>
    <lineage>
        <taxon>Bacteria</taxon>
        <taxon>Bacillati</taxon>
        <taxon>Actinomycetota</taxon>
        <taxon>Actinomycetes</taxon>
        <taxon>Streptosporangiales</taxon>
        <taxon>Thermomonosporaceae</taxon>
        <taxon>Actinomadura</taxon>
    </lineage>
</organism>
<evidence type="ECO:0000313" key="7">
    <source>
        <dbReference type="Proteomes" id="UP000183413"/>
    </source>
</evidence>
<sequence>MTDDLDLNLLRVFDALMDTGSVSAAAERLHMSVPATSRALGRLRRALDDPLLVRAGRGLVPTPFALGSAGRVRKLLEDAAELFTDRADDEPRKWRRSFAVRLNDGLSPVLAPRLISRIAGEAPDVTLRFVTDDSDHPDALRNGSVDLDIGLTRTFAPDVRVRRLYVDRFVVVVSSRSVLGRVDRLTVDQLCHYPHVSSQGQPMSLLDTALERIGRSRRVVAALPTYAVSSLLALEDDIIVVVPHILARHLVERHVPVRWHELPLALPSLGVDQRWHARLDGSYPSQWLRSHVAAALESLVADDEPLSSNIDGVPFEERPDA</sequence>
<evidence type="ECO:0000256" key="3">
    <source>
        <dbReference type="ARBA" id="ARBA00023125"/>
    </source>
</evidence>
<feature type="domain" description="HTH lysR-type" evidence="5">
    <location>
        <begin position="5"/>
        <end position="62"/>
    </location>
</feature>
<evidence type="ECO:0000259" key="5">
    <source>
        <dbReference type="PROSITE" id="PS50931"/>
    </source>
</evidence>
<gene>
    <name evidence="6" type="ORF">SAMN04489713_10334</name>
</gene>
<dbReference type="EMBL" id="FOVH01000003">
    <property type="protein sequence ID" value="SFN78492.1"/>
    <property type="molecule type" value="Genomic_DNA"/>
</dbReference>
<dbReference type="Proteomes" id="UP000183413">
    <property type="component" value="Unassembled WGS sequence"/>
</dbReference>
<dbReference type="SUPFAM" id="SSF53850">
    <property type="entry name" value="Periplasmic binding protein-like II"/>
    <property type="match status" value="1"/>
</dbReference>
<evidence type="ECO:0000313" key="6">
    <source>
        <dbReference type="EMBL" id="SFN78492.1"/>
    </source>
</evidence>
<comment type="similarity">
    <text evidence="1">Belongs to the LysR transcriptional regulatory family.</text>
</comment>
<dbReference type="InterPro" id="IPR036388">
    <property type="entry name" value="WH-like_DNA-bd_sf"/>
</dbReference>
<dbReference type="InParanoid" id="A0A1I5BV30"/>
<dbReference type="GeneID" id="99651730"/>
<dbReference type="PROSITE" id="PS50931">
    <property type="entry name" value="HTH_LYSR"/>
    <property type="match status" value="1"/>
</dbReference>
<dbReference type="InterPro" id="IPR036390">
    <property type="entry name" value="WH_DNA-bd_sf"/>
</dbReference>
<keyword evidence="2" id="KW-0805">Transcription regulation</keyword>
<keyword evidence="4" id="KW-0804">Transcription</keyword>
<reference evidence="6 7" key="1">
    <citation type="submission" date="2016-10" db="EMBL/GenBank/DDBJ databases">
        <authorList>
            <person name="de Groot N.N."/>
        </authorList>
    </citation>
    <scope>NUCLEOTIDE SEQUENCE [LARGE SCALE GENOMIC DNA]</scope>
    <source>
        <strain evidence="6 7">DSM 43067</strain>
    </source>
</reference>
<dbReference type="Gene3D" id="1.10.10.10">
    <property type="entry name" value="Winged helix-like DNA-binding domain superfamily/Winged helix DNA-binding domain"/>
    <property type="match status" value="1"/>
</dbReference>
<dbReference type="PANTHER" id="PTHR30118">
    <property type="entry name" value="HTH-TYPE TRANSCRIPTIONAL REGULATOR LEUO-RELATED"/>
    <property type="match status" value="1"/>
</dbReference>
<dbReference type="InterPro" id="IPR000847">
    <property type="entry name" value="LysR_HTH_N"/>
</dbReference>
<dbReference type="STRING" id="1993.SAMN04489713_10334"/>
<accession>A0A1I5BV30</accession>
<dbReference type="InterPro" id="IPR005119">
    <property type="entry name" value="LysR_subst-bd"/>
</dbReference>
<protein>
    <submittedName>
        <fullName evidence="6">DNA-binding transcriptional regulator, LysR family</fullName>
    </submittedName>
</protein>
<dbReference type="PANTHER" id="PTHR30118:SF15">
    <property type="entry name" value="TRANSCRIPTIONAL REGULATORY PROTEIN"/>
    <property type="match status" value="1"/>
</dbReference>
<evidence type="ECO:0000256" key="2">
    <source>
        <dbReference type="ARBA" id="ARBA00023015"/>
    </source>
</evidence>
<dbReference type="RefSeq" id="WP_075020654.1">
    <property type="nucleotide sequence ID" value="NZ_CP083237.1"/>
</dbReference>
<dbReference type="AlphaFoldDB" id="A0A1I5BV30"/>
<name>A0A1I5BV30_9ACTN</name>
<keyword evidence="7" id="KW-1185">Reference proteome</keyword>
<keyword evidence="3 6" id="KW-0238">DNA-binding</keyword>
<proteinExistence type="inferred from homology"/>
<dbReference type="InterPro" id="IPR050389">
    <property type="entry name" value="LysR-type_TF"/>
</dbReference>
<dbReference type="GO" id="GO:0003700">
    <property type="term" value="F:DNA-binding transcription factor activity"/>
    <property type="evidence" value="ECO:0007669"/>
    <property type="project" value="InterPro"/>
</dbReference>
<dbReference type="eggNOG" id="COG0583">
    <property type="taxonomic scope" value="Bacteria"/>
</dbReference>
<dbReference type="SUPFAM" id="SSF46785">
    <property type="entry name" value="Winged helix' DNA-binding domain"/>
    <property type="match status" value="1"/>
</dbReference>
<evidence type="ECO:0000256" key="4">
    <source>
        <dbReference type="ARBA" id="ARBA00023163"/>
    </source>
</evidence>
<dbReference type="Pfam" id="PF00126">
    <property type="entry name" value="HTH_1"/>
    <property type="match status" value="1"/>
</dbReference>